<accession>A0ABW6C2A4</accession>
<protein>
    <submittedName>
        <fullName evidence="2">Uncharacterized protein</fullName>
    </submittedName>
</protein>
<keyword evidence="1" id="KW-0812">Transmembrane</keyword>
<evidence type="ECO:0000313" key="2">
    <source>
        <dbReference type="EMBL" id="MFD3003591.1"/>
    </source>
</evidence>
<keyword evidence="3" id="KW-1185">Reference proteome</keyword>
<evidence type="ECO:0000313" key="3">
    <source>
        <dbReference type="Proteomes" id="UP001597641"/>
    </source>
</evidence>
<sequence length="88" mass="9528">MKEGVMTLNIFSWLFGLAVLAVGVLNLILVHPVPGIAYLFLSIIYLPPANAILKEKFGFSVPLVVKILLGIVIIMFTLGVSDLGDMID</sequence>
<feature type="transmembrane region" description="Helical" evidence="1">
    <location>
        <begin position="35"/>
        <end position="53"/>
    </location>
</feature>
<keyword evidence="1" id="KW-1133">Transmembrane helix</keyword>
<gene>
    <name evidence="2" type="ORF">ACFS7Z_24755</name>
</gene>
<proteinExistence type="predicted"/>
<dbReference type="Proteomes" id="UP001597641">
    <property type="component" value="Unassembled WGS sequence"/>
</dbReference>
<keyword evidence="1" id="KW-0472">Membrane</keyword>
<reference evidence="3" key="1">
    <citation type="journal article" date="2019" name="Int. J. Syst. Evol. Microbiol.">
        <title>The Global Catalogue of Microorganisms (GCM) 10K type strain sequencing project: providing services to taxonomists for standard genome sequencing and annotation.</title>
        <authorList>
            <consortium name="The Broad Institute Genomics Platform"/>
            <consortium name="The Broad Institute Genome Sequencing Center for Infectious Disease"/>
            <person name="Wu L."/>
            <person name="Ma J."/>
        </authorList>
    </citation>
    <scope>NUCLEOTIDE SEQUENCE [LARGE SCALE GENOMIC DNA]</scope>
    <source>
        <strain evidence="3">KCTC 23984</strain>
    </source>
</reference>
<comment type="caution">
    <text evidence="2">The sequence shown here is derived from an EMBL/GenBank/DDBJ whole genome shotgun (WGS) entry which is preliminary data.</text>
</comment>
<feature type="transmembrane region" description="Helical" evidence="1">
    <location>
        <begin position="60"/>
        <end position="80"/>
    </location>
</feature>
<organism evidence="2 3">
    <name type="scientific">Pontibacter toksunensis</name>
    <dbReference type="NCBI Taxonomy" id="1332631"/>
    <lineage>
        <taxon>Bacteria</taxon>
        <taxon>Pseudomonadati</taxon>
        <taxon>Bacteroidota</taxon>
        <taxon>Cytophagia</taxon>
        <taxon>Cytophagales</taxon>
        <taxon>Hymenobacteraceae</taxon>
        <taxon>Pontibacter</taxon>
    </lineage>
</organism>
<dbReference type="EMBL" id="JBHUOX010000034">
    <property type="protein sequence ID" value="MFD3003591.1"/>
    <property type="molecule type" value="Genomic_DNA"/>
</dbReference>
<name>A0ABW6C2A4_9BACT</name>
<feature type="transmembrane region" description="Helical" evidence="1">
    <location>
        <begin position="7"/>
        <end position="29"/>
    </location>
</feature>
<dbReference type="RefSeq" id="WP_377491288.1">
    <property type="nucleotide sequence ID" value="NZ_JBHUOX010000034.1"/>
</dbReference>
<evidence type="ECO:0000256" key="1">
    <source>
        <dbReference type="SAM" id="Phobius"/>
    </source>
</evidence>